<proteinExistence type="predicted"/>
<evidence type="ECO:0008006" key="3">
    <source>
        <dbReference type="Google" id="ProtNLM"/>
    </source>
</evidence>
<dbReference type="EMBL" id="NMTQ01000037">
    <property type="protein sequence ID" value="PDX57334.1"/>
    <property type="molecule type" value="Genomic_DNA"/>
</dbReference>
<sequence>MKIRDFELKDQTVLEIGKFAILWNWFEKEFCHNECNYKELKKVAPYVKIDFQSQKDLAEVFEQRRFLFEQMIEEYVRTALYPDNAKRPKTEPEERKAMEGFLAQKEEYIVLGCLMSIYRIRCNMMHGLKIVEQLDDQYELFKAVNGVLESIR</sequence>
<comment type="caution">
    <text evidence="1">The sequence shown here is derived from an EMBL/GenBank/DDBJ whole genome shotgun (WGS) entry which is preliminary data.</text>
</comment>
<keyword evidence="2" id="KW-1185">Reference proteome</keyword>
<dbReference type="RefSeq" id="WP_097777951.1">
    <property type="nucleotide sequence ID" value="NZ_PRLE01000001.1"/>
</dbReference>
<evidence type="ECO:0000313" key="1">
    <source>
        <dbReference type="EMBL" id="PDX57334.1"/>
    </source>
</evidence>
<accession>A0A2A6Z7H9</accession>
<dbReference type="AlphaFoldDB" id="A0A2A6Z7H9"/>
<organism evidence="1 2">
    <name type="scientific">Faecalibacterium langellae</name>
    <dbReference type="NCBI Taxonomy" id="3435293"/>
    <lineage>
        <taxon>Bacteria</taxon>
        <taxon>Bacillati</taxon>
        <taxon>Bacillota</taxon>
        <taxon>Clostridia</taxon>
        <taxon>Eubacteriales</taxon>
        <taxon>Oscillospiraceae</taxon>
        <taxon>Faecalibacterium</taxon>
    </lineage>
</organism>
<reference evidence="1 2" key="1">
    <citation type="journal article" date="2017" name="Front. Microbiol.">
        <title>New Insights into the Diversity of the Genus Faecalibacterium.</title>
        <authorList>
            <person name="Benevides L."/>
            <person name="Burman S."/>
            <person name="Martin R."/>
            <person name="Robert V."/>
            <person name="Thomas M."/>
            <person name="Miquel S."/>
            <person name="Chain F."/>
            <person name="Sokol H."/>
            <person name="Bermudez-Humaran L.G."/>
            <person name="Morrison M."/>
            <person name="Langella P."/>
            <person name="Azevedo V.A."/>
            <person name="Chatel J.M."/>
            <person name="Soares S."/>
        </authorList>
    </citation>
    <scope>NUCLEOTIDE SEQUENCE [LARGE SCALE GENOMIC DNA]</scope>
    <source>
        <strain evidence="2">CNCM I-4540</strain>
    </source>
</reference>
<dbReference type="Proteomes" id="UP000220752">
    <property type="component" value="Unassembled WGS sequence"/>
</dbReference>
<evidence type="ECO:0000313" key="2">
    <source>
        <dbReference type="Proteomes" id="UP000220752"/>
    </source>
</evidence>
<dbReference type="OrthoDB" id="1904255at2"/>
<protein>
    <recommendedName>
        <fullName evidence="3">Apea-like HEPN domain-containing protein</fullName>
    </recommendedName>
</protein>
<gene>
    <name evidence="1" type="ORF">CGS46_12475</name>
</gene>
<name>A0A2A6Z7H9_9FIRM</name>